<comment type="caution">
    <text evidence="2">The sequence shown here is derived from an EMBL/GenBank/DDBJ whole genome shotgun (WGS) entry which is preliminary data.</text>
</comment>
<reference evidence="2 3" key="1">
    <citation type="journal article" date="2016" name="Sci. Rep.">
        <title>Metabolic traits of an uncultured archaeal lineage -MSBL1- from brine pools of the Red Sea.</title>
        <authorList>
            <person name="Mwirichia R."/>
            <person name="Alam I."/>
            <person name="Rashid M."/>
            <person name="Vinu M."/>
            <person name="Ba-Alawi W."/>
            <person name="Anthony Kamau A."/>
            <person name="Kamanda Ngugi D."/>
            <person name="Goker M."/>
            <person name="Klenk H.P."/>
            <person name="Bajic V."/>
            <person name="Stingl U."/>
        </authorList>
    </citation>
    <scope>NUCLEOTIDE SEQUENCE [LARGE SCALE GENOMIC DNA]</scope>
    <source>
        <strain evidence="2">SCGC-AAA382A20</strain>
    </source>
</reference>
<proteinExistence type="predicted"/>
<protein>
    <submittedName>
        <fullName evidence="2">Uncharacterized protein</fullName>
    </submittedName>
</protein>
<keyword evidence="1" id="KW-1133">Transmembrane helix</keyword>
<feature type="transmembrane region" description="Helical" evidence="1">
    <location>
        <begin position="144"/>
        <end position="162"/>
    </location>
</feature>
<dbReference type="EMBL" id="LHYE01000001">
    <property type="protein sequence ID" value="KXB07734.1"/>
    <property type="molecule type" value="Genomic_DNA"/>
</dbReference>
<gene>
    <name evidence="2" type="ORF">AKJ51_00020</name>
</gene>
<name>A0A133VMQ2_9EURY</name>
<keyword evidence="1" id="KW-0812">Transmembrane</keyword>
<keyword evidence="3" id="KW-1185">Reference proteome</keyword>
<evidence type="ECO:0000313" key="3">
    <source>
        <dbReference type="Proteomes" id="UP000070263"/>
    </source>
</evidence>
<feature type="transmembrane region" description="Helical" evidence="1">
    <location>
        <begin position="118"/>
        <end position="138"/>
    </location>
</feature>
<evidence type="ECO:0000313" key="2">
    <source>
        <dbReference type="EMBL" id="KXB07734.1"/>
    </source>
</evidence>
<dbReference type="AlphaFoldDB" id="A0A133VMQ2"/>
<keyword evidence="1" id="KW-0472">Membrane</keyword>
<evidence type="ECO:0000256" key="1">
    <source>
        <dbReference type="SAM" id="Phobius"/>
    </source>
</evidence>
<accession>A0A133VMQ2</accession>
<organism evidence="2 3">
    <name type="scientific">candidate division MSBL1 archaeon SCGC-AAA382A20</name>
    <dbReference type="NCBI Taxonomy" id="1698280"/>
    <lineage>
        <taxon>Archaea</taxon>
        <taxon>Methanobacteriati</taxon>
        <taxon>Methanobacteriota</taxon>
        <taxon>candidate division MSBL1</taxon>
    </lineage>
</organism>
<sequence length="226" mass="26190">MTEDFDRDIKVPSRREHIEHCKDLYGYGFEKIHKWMDGTVKSRGPSHRVDRHDIDKTPDKAYDIFKDKVPEQYRKYIKDAVKDHIELDNRKGEVSSKKDDERIGEKSLRQAMCGGLKMAFVTLIGIVPLAYFFISALVDVSVGLYIFLIVGIPASFFFSFLLKWNEEKKSLESGEFERDKEEPKNRKSSLHECPNCGRTVPDWEWDEGEEMCDTCVAEDTHVAMGL</sequence>
<dbReference type="Proteomes" id="UP000070263">
    <property type="component" value="Unassembled WGS sequence"/>
</dbReference>